<dbReference type="EnsemblMetazoa" id="G27314.1">
    <property type="protein sequence ID" value="G27314.1:cds"/>
    <property type="gene ID" value="G27314"/>
</dbReference>
<evidence type="ECO:0000256" key="5">
    <source>
        <dbReference type="ARBA" id="ARBA00023180"/>
    </source>
</evidence>
<keyword evidence="7" id="KW-0812">Transmembrane</keyword>
<dbReference type="SUPFAM" id="SSF57535">
    <property type="entry name" value="Complement control module/SCR domain"/>
    <property type="match status" value="2"/>
</dbReference>
<feature type="transmembrane region" description="Helical" evidence="7">
    <location>
        <begin position="345"/>
        <end position="365"/>
    </location>
</feature>
<keyword evidence="2" id="KW-0732">Signal</keyword>
<evidence type="ECO:0000256" key="7">
    <source>
        <dbReference type="SAM" id="Phobius"/>
    </source>
</evidence>
<dbReference type="PANTHER" id="PTHR46393">
    <property type="entry name" value="SUSHI DOMAIN-CONTAINING PROTEIN"/>
    <property type="match status" value="1"/>
</dbReference>
<evidence type="ECO:0000256" key="2">
    <source>
        <dbReference type="ARBA" id="ARBA00022729"/>
    </source>
</evidence>
<keyword evidence="3" id="KW-0677">Repeat</keyword>
<dbReference type="AlphaFoldDB" id="A0A8W8LFS4"/>
<dbReference type="Pfam" id="PF00084">
    <property type="entry name" value="Sushi"/>
    <property type="match status" value="2"/>
</dbReference>
<keyword evidence="7" id="KW-1133">Transmembrane helix</keyword>
<dbReference type="Proteomes" id="UP000005408">
    <property type="component" value="Unassembled WGS sequence"/>
</dbReference>
<dbReference type="OrthoDB" id="6158054at2759"/>
<organism evidence="9 10">
    <name type="scientific">Magallana gigas</name>
    <name type="common">Pacific oyster</name>
    <name type="synonym">Crassostrea gigas</name>
    <dbReference type="NCBI Taxonomy" id="29159"/>
    <lineage>
        <taxon>Eukaryota</taxon>
        <taxon>Metazoa</taxon>
        <taxon>Spiralia</taxon>
        <taxon>Lophotrochozoa</taxon>
        <taxon>Mollusca</taxon>
        <taxon>Bivalvia</taxon>
        <taxon>Autobranchia</taxon>
        <taxon>Pteriomorphia</taxon>
        <taxon>Ostreida</taxon>
        <taxon>Ostreoidea</taxon>
        <taxon>Ostreidae</taxon>
        <taxon>Magallana</taxon>
    </lineage>
</organism>
<proteinExistence type="predicted"/>
<keyword evidence="1 6" id="KW-0768">Sushi</keyword>
<comment type="caution">
    <text evidence="6">Lacks conserved residue(s) required for the propagation of feature annotation.</text>
</comment>
<feature type="domain" description="Sushi" evidence="8">
    <location>
        <begin position="226"/>
        <end position="290"/>
    </location>
</feature>
<evidence type="ECO:0000259" key="8">
    <source>
        <dbReference type="PROSITE" id="PS50923"/>
    </source>
</evidence>
<dbReference type="Pfam" id="PF12248">
    <property type="entry name" value="Methyltransf_FA"/>
    <property type="match status" value="1"/>
</dbReference>
<dbReference type="InterPro" id="IPR000436">
    <property type="entry name" value="Sushi_SCR_CCP_dom"/>
</dbReference>
<keyword evidence="10" id="KW-1185">Reference proteome</keyword>
<dbReference type="InterPro" id="IPR035976">
    <property type="entry name" value="Sushi/SCR/CCP_sf"/>
</dbReference>
<dbReference type="PROSITE" id="PS50923">
    <property type="entry name" value="SUSHI"/>
    <property type="match status" value="1"/>
</dbReference>
<name>A0A8W8LFS4_MAGGI</name>
<dbReference type="SMART" id="SM00032">
    <property type="entry name" value="CCP"/>
    <property type="match status" value="2"/>
</dbReference>
<protein>
    <recommendedName>
        <fullName evidence="8">Sushi domain-containing protein</fullName>
    </recommendedName>
</protein>
<accession>A0A8W8LFS4</accession>
<evidence type="ECO:0000313" key="10">
    <source>
        <dbReference type="Proteomes" id="UP000005408"/>
    </source>
</evidence>
<evidence type="ECO:0000256" key="4">
    <source>
        <dbReference type="ARBA" id="ARBA00023157"/>
    </source>
</evidence>
<dbReference type="Gene3D" id="2.10.70.10">
    <property type="entry name" value="Complement Module, domain 1"/>
    <property type="match status" value="2"/>
</dbReference>
<evidence type="ECO:0000256" key="1">
    <source>
        <dbReference type="ARBA" id="ARBA00022659"/>
    </source>
</evidence>
<dbReference type="OMA" id="ESCQTIS"/>
<dbReference type="InterPro" id="IPR022041">
    <property type="entry name" value="Methyltransf_FA"/>
</dbReference>
<keyword evidence="5" id="KW-0325">Glycoprotein</keyword>
<keyword evidence="4" id="KW-1015">Disulfide bond</keyword>
<evidence type="ECO:0000256" key="6">
    <source>
        <dbReference type="PROSITE-ProRule" id="PRU00302"/>
    </source>
</evidence>
<evidence type="ECO:0000313" key="9">
    <source>
        <dbReference type="EnsemblMetazoa" id="G27314.1:cds"/>
    </source>
</evidence>
<reference evidence="9" key="1">
    <citation type="submission" date="2022-08" db="UniProtKB">
        <authorList>
            <consortium name="EnsemblMetazoa"/>
        </authorList>
    </citation>
    <scope>IDENTIFICATION</scope>
    <source>
        <strain evidence="9">05x7-T-G4-1.051#20</strain>
    </source>
</reference>
<dbReference type="CDD" id="cd00033">
    <property type="entry name" value="CCP"/>
    <property type="match status" value="1"/>
</dbReference>
<evidence type="ECO:0000256" key="3">
    <source>
        <dbReference type="ARBA" id="ARBA00022737"/>
    </source>
</evidence>
<sequence length="379" mass="42473">MSRLQRRLSFHTSILIIISFGYINGYIEISSGDKTYIQLSTYCIQATGKRYVDFSVNASTDVHVALMTDDLSTPRDDYSQFYEIVIGGWNNERSCIRALKESCTETNSSGILNSLKFVQLWISWENDDIRFGRGSKTVHGEPIVSHHQSIPYNVNYLAVMTHLPSRWIFYEDTDCKFEEFNNTDILTNDTRCNGFTNYSCASGYTLTSGNLSRVCGIGRQWIGDPPVCSAIPLCPEIMSTSSVTVFSQHTQIGGILSMTCAPHHAWVAGNLTRTCLSNATWDGVEPVCEACLCPSAALKYRFNSTEELMTRLEEMTKELKVARRKTNAFIRSRISVKDTRISSTGIGYVLGWGIIVSLTMSVCLCDATTVLRHIRHGVY</sequence>
<dbReference type="PANTHER" id="PTHR46393:SF7">
    <property type="entry name" value="COMPLEMENT C2"/>
    <property type="match status" value="1"/>
</dbReference>
<keyword evidence="7" id="KW-0472">Membrane</keyword>